<gene>
    <name evidence="1" type="ORF">O3M35_010254</name>
</gene>
<proteinExistence type="predicted"/>
<dbReference type="AlphaFoldDB" id="A0AAW1D3P2"/>
<protein>
    <submittedName>
        <fullName evidence="1">Uncharacterized protein</fullName>
    </submittedName>
</protein>
<reference evidence="1 2" key="1">
    <citation type="submission" date="2022-12" db="EMBL/GenBank/DDBJ databases">
        <title>Chromosome-level genome assembly of true bugs.</title>
        <authorList>
            <person name="Ma L."/>
            <person name="Li H."/>
        </authorList>
    </citation>
    <scope>NUCLEOTIDE SEQUENCE [LARGE SCALE GENOMIC DNA]</scope>
    <source>
        <strain evidence="1">Lab_2022b</strain>
    </source>
</reference>
<keyword evidence="2" id="KW-1185">Reference proteome</keyword>
<name>A0AAW1D3P2_9HEMI</name>
<organism evidence="1 2">
    <name type="scientific">Rhynocoris fuscipes</name>
    <dbReference type="NCBI Taxonomy" id="488301"/>
    <lineage>
        <taxon>Eukaryota</taxon>
        <taxon>Metazoa</taxon>
        <taxon>Ecdysozoa</taxon>
        <taxon>Arthropoda</taxon>
        <taxon>Hexapoda</taxon>
        <taxon>Insecta</taxon>
        <taxon>Pterygota</taxon>
        <taxon>Neoptera</taxon>
        <taxon>Paraneoptera</taxon>
        <taxon>Hemiptera</taxon>
        <taxon>Heteroptera</taxon>
        <taxon>Panheteroptera</taxon>
        <taxon>Cimicomorpha</taxon>
        <taxon>Reduviidae</taxon>
        <taxon>Harpactorinae</taxon>
        <taxon>Harpactorini</taxon>
        <taxon>Rhynocoris</taxon>
    </lineage>
</organism>
<dbReference type="Proteomes" id="UP001461498">
    <property type="component" value="Unassembled WGS sequence"/>
</dbReference>
<accession>A0AAW1D3P2</accession>
<comment type="caution">
    <text evidence="1">The sequence shown here is derived from an EMBL/GenBank/DDBJ whole genome shotgun (WGS) entry which is preliminary data.</text>
</comment>
<evidence type="ECO:0000313" key="1">
    <source>
        <dbReference type="EMBL" id="KAK9503763.1"/>
    </source>
</evidence>
<evidence type="ECO:0000313" key="2">
    <source>
        <dbReference type="Proteomes" id="UP001461498"/>
    </source>
</evidence>
<dbReference type="EMBL" id="JAPXFL010000007">
    <property type="protein sequence ID" value="KAK9503763.1"/>
    <property type="molecule type" value="Genomic_DNA"/>
</dbReference>
<sequence>MFNKIKENLNDGILSRSPYNLPVPDFGLKDGIVDNPVDREKRILSSLIPEDLLPENPEIIWNPQHQLVR</sequence>